<comment type="pathway">
    <text evidence="1">Cofactor biosynthesis; molybdopterin biosynthesis.</text>
</comment>
<reference evidence="13" key="1">
    <citation type="submission" date="2016-10" db="EMBL/GenBank/DDBJ databases">
        <authorList>
            <person name="Varghese N."/>
            <person name="Submissions S."/>
        </authorList>
    </citation>
    <scope>NUCLEOTIDE SEQUENCE [LARGE SCALE GENOMIC DNA]</scope>
    <source>
        <strain evidence="13">CBMB127</strain>
    </source>
</reference>
<comment type="subunit">
    <text evidence="6">Heterotetramer of 2 MoaD subunits and 2 MoaE subunits. Also stable as homodimer. The enzyme changes between these two forms during catalysis.</text>
</comment>
<evidence type="ECO:0000256" key="9">
    <source>
        <dbReference type="ARBA" id="ARBA00030781"/>
    </source>
</evidence>
<evidence type="ECO:0000256" key="8">
    <source>
        <dbReference type="ARBA" id="ARBA00030407"/>
    </source>
</evidence>
<dbReference type="GO" id="GO:0006777">
    <property type="term" value="P:Mo-molybdopterin cofactor biosynthetic process"/>
    <property type="evidence" value="ECO:0007669"/>
    <property type="project" value="UniProtKB-KW"/>
</dbReference>
<evidence type="ECO:0000313" key="13">
    <source>
        <dbReference type="Proteomes" id="UP000198629"/>
    </source>
</evidence>
<evidence type="ECO:0000256" key="7">
    <source>
        <dbReference type="ARBA" id="ARBA00029745"/>
    </source>
</evidence>
<gene>
    <name evidence="12" type="ORF">SAMN05192566_0366</name>
</gene>
<name>A0A1G8ZK01_9PROT</name>
<evidence type="ECO:0000256" key="1">
    <source>
        <dbReference type="ARBA" id="ARBA00005046"/>
    </source>
</evidence>
<evidence type="ECO:0000313" key="12">
    <source>
        <dbReference type="EMBL" id="SDK15387.1"/>
    </source>
</evidence>
<dbReference type="Gene3D" id="3.90.1170.40">
    <property type="entry name" value="Molybdopterin biosynthesis MoaE subunit"/>
    <property type="match status" value="1"/>
</dbReference>
<sequence>MDTPSYPSPGYLNISVQSEDFDIGLELQQLKAATPQAGALVNFVGLVRDMSVDGKLNRMFIEHYPAMTEKALHHIAGQAFQRWPLLGVRIIHRVGTLAAQAQIVLVAAASLHRQAAFEACAFMMDYLKAEAPLWKKEIGDFGEHWVEARTSDEQAKQQWKLPG</sequence>
<evidence type="ECO:0000256" key="2">
    <source>
        <dbReference type="ARBA" id="ARBA00005426"/>
    </source>
</evidence>
<dbReference type="CDD" id="cd00756">
    <property type="entry name" value="MoaE"/>
    <property type="match status" value="1"/>
</dbReference>
<dbReference type="RefSeq" id="WP_091468976.1">
    <property type="nucleotide sequence ID" value="NZ_FNFX01000001.1"/>
</dbReference>
<dbReference type="UniPathway" id="UPA00344"/>
<accession>A0A1G8ZK01</accession>
<dbReference type="InterPro" id="IPR003448">
    <property type="entry name" value="Mopterin_biosynth_MoaE"/>
</dbReference>
<dbReference type="EC" id="2.8.1.12" evidence="3"/>
<dbReference type="Pfam" id="PF02391">
    <property type="entry name" value="MoaE"/>
    <property type="match status" value="1"/>
</dbReference>
<organism evidence="12 13">
    <name type="scientific">Methylophilus rhizosphaerae</name>
    <dbReference type="NCBI Taxonomy" id="492660"/>
    <lineage>
        <taxon>Bacteria</taxon>
        <taxon>Pseudomonadati</taxon>
        <taxon>Pseudomonadota</taxon>
        <taxon>Betaproteobacteria</taxon>
        <taxon>Nitrosomonadales</taxon>
        <taxon>Methylophilaceae</taxon>
        <taxon>Methylophilus</taxon>
    </lineage>
</organism>
<dbReference type="AlphaFoldDB" id="A0A1G8ZK01"/>
<comment type="similarity">
    <text evidence="2">Belongs to the MoaE family.</text>
</comment>
<dbReference type="STRING" id="492660.SAMN05192566_0366"/>
<protein>
    <recommendedName>
        <fullName evidence="4">Molybdopterin synthase catalytic subunit</fullName>
        <ecNumber evidence="3">2.8.1.12</ecNumber>
    </recommendedName>
    <alternativeName>
        <fullName evidence="9">MPT synthase subunit 2</fullName>
    </alternativeName>
    <alternativeName>
        <fullName evidence="7">Molybdenum cofactor biosynthesis protein E</fullName>
    </alternativeName>
    <alternativeName>
        <fullName evidence="8">Molybdopterin-converting factor large subunit</fullName>
    </alternativeName>
    <alternativeName>
        <fullName evidence="10">Molybdopterin-converting factor subunit 2</fullName>
    </alternativeName>
</protein>
<keyword evidence="13" id="KW-1185">Reference proteome</keyword>
<evidence type="ECO:0000256" key="6">
    <source>
        <dbReference type="ARBA" id="ARBA00026066"/>
    </source>
</evidence>
<dbReference type="Proteomes" id="UP000198629">
    <property type="component" value="Unassembled WGS sequence"/>
</dbReference>
<dbReference type="InterPro" id="IPR036563">
    <property type="entry name" value="MoaE_sf"/>
</dbReference>
<evidence type="ECO:0000256" key="4">
    <source>
        <dbReference type="ARBA" id="ARBA00013858"/>
    </source>
</evidence>
<evidence type="ECO:0000256" key="10">
    <source>
        <dbReference type="ARBA" id="ARBA00032474"/>
    </source>
</evidence>
<dbReference type="EMBL" id="FNFX01000001">
    <property type="protein sequence ID" value="SDK15387.1"/>
    <property type="molecule type" value="Genomic_DNA"/>
</dbReference>
<dbReference type="OrthoDB" id="9803224at2"/>
<comment type="catalytic activity">
    <reaction evidence="11">
        <text>2 [molybdopterin-synthase sulfur-carrier protein]-C-terminal-Gly-aminoethanethioate + cyclic pyranopterin phosphate + H2O = molybdopterin + 2 [molybdopterin-synthase sulfur-carrier protein]-C-terminal Gly-Gly + 2 H(+)</text>
        <dbReference type="Rhea" id="RHEA:26333"/>
        <dbReference type="Rhea" id="RHEA-COMP:12202"/>
        <dbReference type="Rhea" id="RHEA-COMP:19907"/>
        <dbReference type="ChEBI" id="CHEBI:15377"/>
        <dbReference type="ChEBI" id="CHEBI:15378"/>
        <dbReference type="ChEBI" id="CHEBI:58698"/>
        <dbReference type="ChEBI" id="CHEBI:59648"/>
        <dbReference type="ChEBI" id="CHEBI:90778"/>
        <dbReference type="ChEBI" id="CHEBI:232372"/>
        <dbReference type="EC" id="2.8.1.12"/>
    </reaction>
</comment>
<evidence type="ECO:0000256" key="11">
    <source>
        <dbReference type="ARBA" id="ARBA00049878"/>
    </source>
</evidence>
<evidence type="ECO:0000256" key="3">
    <source>
        <dbReference type="ARBA" id="ARBA00011950"/>
    </source>
</evidence>
<dbReference type="SUPFAM" id="SSF54690">
    <property type="entry name" value="Molybdopterin synthase subunit MoaE"/>
    <property type="match status" value="1"/>
</dbReference>
<dbReference type="GO" id="GO:0030366">
    <property type="term" value="F:molybdopterin synthase activity"/>
    <property type="evidence" value="ECO:0007669"/>
    <property type="project" value="UniProtKB-EC"/>
</dbReference>
<evidence type="ECO:0000256" key="5">
    <source>
        <dbReference type="ARBA" id="ARBA00023150"/>
    </source>
</evidence>
<proteinExistence type="inferred from homology"/>
<keyword evidence="5" id="KW-0501">Molybdenum cofactor biosynthesis</keyword>
<dbReference type="PANTHER" id="PTHR23404">
    <property type="entry name" value="MOLYBDOPTERIN SYNTHASE RELATED"/>
    <property type="match status" value="1"/>
</dbReference>